<evidence type="ECO:0000313" key="3">
    <source>
        <dbReference type="Proteomes" id="UP001311232"/>
    </source>
</evidence>
<organism evidence="2 3">
    <name type="scientific">Crenichthys baileyi</name>
    <name type="common">White River springfish</name>
    <dbReference type="NCBI Taxonomy" id="28760"/>
    <lineage>
        <taxon>Eukaryota</taxon>
        <taxon>Metazoa</taxon>
        <taxon>Chordata</taxon>
        <taxon>Craniata</taxon>
        <taxon>Vertebrata</taxon>
        <taxon>Euteleostomi</taxon>
        <taxon>Actinopterygii</taxon>
        <taxon>Neopterygii</taxon>
        <taxon>Teleostei</taxon>
        <taxon>Neoteleostei</taxon>
        <taxon>Acanthomorphata</taxon>
        <taxon>Ovalentaria</taxon>
        <taxon>Atherinomorphae</taxon>
        <taxon>Cyprinodontiformes</taxon>
        <taxon>Goodeidae</taxon>
        <taxon>Crenichthys</taxon>
    </lineage>
</organism>
<proteinExistence type="predicted"/>
<feature type="region of interest" description="Disordered" evidence="1">
    <location>
        <begin position="113"/>
        <end position="150"/>
    </location>
</feature>
<gene>
    <name evidence="2" type="ORF">CRENBAI_015054</name>
</gene>
<evidence type="ECO:0000256" key="1">
    <source>
        <dbReference type="SAM" id="MobiDB-lite"/>
    </source>
</evidence>
<evidence type="ECO:0000313" key="2">
    <source>
        <dbReference type="EMBL" id="KAK5602234.1"/>
    </source>
</evidence>
<comment type="caution">
    <text evidence="2">The sequence shown here is derived from an EMBL/GenBank/DDBJ whole genome shotgun (WGS) entry which is preliminary data.</text>
</comment>
<accession>A0AAV9QXX8</accession>
<protein>
    <submittedName>
        <fullName evidence="2">Uncharacterized protein</fullName>
    </submittedName>
</protein>
<reference evidence="2 3" key="1">
    <citation type="submission" date="2021-06" db="EMBL/GenBank/DDBJ databases">
        <authorList>
            <person name="Palmer J.M."/>
        </authorList>
    </citation>
    <scope>NUCLEOTIDE SEQUENCE [LARGE SCALE GENOMIC DNA]</scope>
    <source>
        <strain evidence="2 3">MEX-2019</strain>
        <tissue evidence="2">Muscle</tissue>
    </source>
</reference>
<dbReference type="Proteomes" id="UP001311232">
    <property type="component" value="Unassembled WGS sequence"/>
</dbReference>
<name>A0AAV9QXX8_9TELE</name>
<keyword evidence="3" id="KW-1185">Reference proteome</keyword>
<sequence length="150" mass="16475">MDVVFLYKQTVISLEICLTHMQPHSGEQRRLEGLFYWSCLRLHRNSGQESTGRIAGFSGSLEGEALVNLGQTSDISKGPYLLGPSLDVTEPDLEPSNGAGSLAIQKEVQQGTIHGWSEYSQGQGLSRVQEPSQQSSTENPKSQTVRIKSR</sequence>
<dbReference type="AlphaFoldDB" id="A0AAV9QXX8"/>
<dbReference type="EMBL" id="JAHHUM010002624">
    <property type="protein sequence ID" value="KAK5602234.1"/>
    <property type="molecule type" value="Genomic_DNA"/>
</dbReference>